<dbReference type="GO" id="GO:0006351">
    <property type="term" value="P:DNA-templated transcription"/>
    <property type="evidence" value="ECO:0007669"/>
    <property type="project" value="InterPro"/>
</dbReference>
<gene>
    <name evidence="7" type="ORF">B0J15DRAFT_410766</name>
</gene>
<accession>A0A9P9G1E7</accession>
<keyword evidence="8" id="KW-1185">Reference proteome</keyword>
<protein>
    <recommendedName>
        <fullName evidence="6">Xylanolytic transcriptional activator regulatory domain-containing protein</fullName>
    </recommendedName>
</protein>
<keyword evidence="5" id="KW-0539">Nucleus</keyword>
<keyword evidence="3" id="KW-0805">Transcription regulation</keyword>
<sequence length="532" mass="61017">MGFESDGESIQVAFDSYFKNFHPLWPILHLPTFVAATEPRELTNTVVMIGAWKLEGDYWIRKARCLQIHLIDTLQKQLLALSIEQQGEPYWPLKIYQAVLLNVAFGLESSLTCSQDDLMYPRCYLLFNMMISIFRRVGIFDEQRIIAQDKPKEVGTRRWINREQLKRLAFHAMRCDSYFQYLCYYPPVLRPEELCLTLPCSNLLWEVPTLSLWLHAKLDEPKGRISRNFASLLFDAISNDESRRARMPNLLEEDYLFGLCAIQPWIWEQVQRGRLSHQQPRGSLQRSDPSYLDCDAAPDKGLCDRSYWRHQLDLWRVSYDQDKELGFKSSSIFHIITLRFNCRLFYHLSYLALYTDLQLIDDISINRSLPFSGAIRRKREAAAEAWATTSDARLAMWHAGQILKVWHEELTASTAKDFTPGTDIISYVALFKAGIVTWAYTRATRSCDLCRIETELGQPPAISVLDLTGNSEAADLETWIDGGGREAIGGTLVCACNLADLVGRFEECLGGCPRGSSVRRMGETLASLKEQY</sequence>
<keyword evidence="2" id="KW-0862">Zinc</keyword>
<evidence type="ECO:0000256" key="5">
    <source>
        <dbReference type="ARBA" id="ARBA00023242"/>
    </source>
</evidence>
<evidence type="ECO:0000256" key="3">
    <source>
        <dbReference type="ARBA" id="ARBA00023015"/>
    </source>
</evidence>
<evidence type="ECO:0000256" key="1">
    <source>
        <dbReference type="ARBA" id="ARBA00022723"/>
    </source>
</evidence>
<dbReference type="GO" id="GO:0008270">
    <property type="term" value="F:zinc ion binding"/>
    <property type="evidence" value="ECO:0007669"/>
    <property type="project" value="InterPro"/>
</dbReference>
<name>A0A9P9G1E7_FUSSL</name>
<organism evidence="7 8">
    <name type="scientific">Fusarium solani</name>
    <name type="common">Filamentous fungus</name>
    <dbReference type="NCBI Taxonomy" id="169388"/>
    <lineage>
        <taxon>Eukaryota</taxon>
        <taxon>Fungi</taxon>
        <taxon>Dikarya</taxon>
        <taxon>Ascomycota</taxon>
        <taxon>Pezizomycotina</taxon>
        <taxon>Sordariomycetes</taxon>
        <taxon>Hypocreomycetidae</taxon>
        <taxon>Hypocreales</taxon>
        <taxon>Nectriaceae</taxon>
        <taxon>Fusarium</taxon>
        <taxon>Fusarium solani species complex</taxon>
    </lineage>
</organism>
<dbReference type="InterPro" id="IPR007219">
    <property type="entry name" value="XnlR_reg_dom"/>
</dbReference>
<evidence type="ECO:0000256" key="2">
    <source>
        <dbReference type="ARBA" id="ARBA00022833"/>
    </source>
</evidence>
<keyword evidence="4" id="KW-0804">Transcription</keyword>
<proteinExistence type="predicted"/>
<evidence type="ECO:0000313" key="8">
    <source>
        <dbReference type="Proteomes" id="UP000736672"/>
    </source>
</evidence>
<evidence type="ECO:0000256" key="4">
    <source>
        <dbReference type="ARBA" id="ARBA00023163"/>
    </source>
</evidence>
<evidence type="ECO:0000313" key="7">
    <source>
        <dbReference type="EMBL" id="KAH7230330.1"/>
    </source>
</evidence>
<feature type="domain" description="Xylanolytic transcriptional activator regulatory" evidence="6">
    <location>
        <begin position="15"/>
        <end position="217"/>
    </location>
</feature>
<comment type="caution">
    <text evidence="7">The sequence shown here is derived from an EMBL/GenBank/DDBJ whole genome shotgun (WGS) entry which is preliminary data.</text>
</comment>
<dbReference type="OrthoDB" id="654211at2759"/>
<dbReference type="EMBL" id="JAGTJS010000038">
    <property type="protein sequence ID" value="KAH7230330.1"/>
    <property type="molecule type" value="Genomic_DNA"/>
</dbReference>
<dbReference type="Proteomes" id="UP000736672">
    <property type="component" value="Unassembled WGS sequence"/>
</dbReference>
<reference evidence="7" key="1">
    <citation type="journal article" date="2021" name="Nat. Commun.">
        <title>Genetic determinants of endophytism in the Arabidopsis root mycobiome.</title>
        <authorList>
            <person name="Mesny F."/>
            <person name="Miyauchi S."/>
            <person name="Thiergart T."/>
            <person name="Pickel B."/>
            <person name="Atanasova L."/>
            <person name="Karlsson M."/>
            <person name="Huettel B."/>
            <person name="Barry K.W."/>
            <person name="Haridas S."/>
            <person name="Chen C."/>
            <person name="Bauer D."/>
            <person name="Andreopoulos W."/>
            <person name="Pangilinan J."/>
            <person name="LaButti K."/>
            <person name="Riley R."/>
            <person name="Lipzen A."/>
            <person name="Clum A."/>
            <person name="Drula E."/>
            <person name="Henrissat B."/>
            <person name="Kohler A."/>
            <person name="Grigoriev I.V."/>
            <person name="Martin F.M."/>
            <person name="Hacquard S."/>
        </authorList>
    </citation>
    <scope>NUCLEOTIDE SEQUENCE</scope>
    <source>
        <strain evidence="7">FSSC 5 MPI-SDFR-AT-0091</strain>
    </source>
</reference>
<dbReference type="PANTHER" id="PTHR47660:SF2">
    <property type="entry name" value="TRANSCRIPTION FACTOR WITH C2H2 AND ZN(2)-CYS(6) DNA BINDING DOMAIN (EUROFUNG)"/>
    <property type="match status" value="1"/>
</dbReference>
<dbReference type="AlphaFoldDB" id="A0A9P9G1E7"/>
<dbReference type="GO" id="GO:0003677">
    <property type="term" value="F:DNA binding"/>
    <property type="evidence" value="ECO:0007669"/>
    <property type="project" value="InterPro"/>
</dbReference>
<dbReference type="PANTHER" id="PTHR47660">
    <property type="entry name" value="TRANSCRIPTION FACTOR WITH C2H2 AND ZN(2)-CYS(6) DNA BINDING DOMAIN (EUROFUNG)-RELATED-RELATED"/>
    <property type="match status" value="1"/>
</dbReference>
<dbReference type="CDD" id="cd12148">
    <property type="entry name" value="fungal_TF_MHR"/>
    <property type="match status" value="1"/>
</dbReference>
<keyword evidence="1" id="KW-0479">Metal-binding</keyword>
<evidence type="ECO:0000259" key="6">
    <source>
        <dbReference type="Pfam" id="PF04082"/>
    </source>
</evidence>
<dbReference type="Pfam" id="PF04082">
    <property type="entry name" value="Fungal_trans"/>
    <property type="match status" value="1"/>
</dbReference>